<evidence type="ECO:0000256" key="1">
    <source>
        <dbReference type="ARBA" id="ARBA00009437"/>
    </source>
</evidence>
<dbReference type="RefSeq" id="WP_154372236.1">
    <property type="nucleotide sequence ID" value="NZ_WKJK01000001.1"/>
</dbReference>
<dbReference type="Proteomes" id="UP000433309">
    <property type="component" value="Unassembled WGS sequence"/>
</dbReference>
<dbReference type="InterPro" id="IPR005119">
    <property type="entry name" value="LysR_subst-bd"/>
</dbReference>
<comment type="similarity">
    <text evidence="1">Belongs to the LysR transcriptional regulatory family.</text>
</comment>
<feature type="domain" description="HTH lysR-type" evidence="5">
    <location>
        <begin position="6"/>
        <end position="63"/>
    </location>
</feature>
<dbReference type="GO" id="GO:0003677">
    <property type="term" value="F:DNA binding"/>
    <property type="evidence" value="ECO:0007669"/>
    <property type="project" value="UniProtKB-KW"/>
</dbReference>
<gene>
    <name evidence="6" type="ORF">GJ699_01000</name>
</gene>
<dbReference type="EMBL" id="WKJK01000001">
    <property type="protein sequence ID" value="MRW88557.1"/>
    <property type="molecule type" value="Genomic_DNA"/>
</dbReference>
<reference evidence="6 7" key="1">
    <citation type="submission" date="2019-11" db="EMBL/GenBank/DDBJ databases">
        <title>Novel species isolated from a subtropical stream in China.</title>
        <authorList>
            <person name="Lu H."/>
        </authorList>
    </citation>
    <scope>NUCLEOTIDE SEQUENCE [LARGE SCALE GENOMIC DNA]</scope>
    <source>
        <strain evidence="6 7">FT80W</strain>
    </source>
</reference>
<evidence type="ECO:0000259" key="5">
    <source>
        <dbReference type="PROSITE" id="PS50931"/>
    </source>
</evidence>
<proteinExistence type="inferred from homology"/>
<evidence type="ECO:0000256" key="3">
    <source>
        <dbReference type="ARBA" id="ARBA00023125"/>
    </source>
</evidence>
<evidence type="ECO:0000256" key="4">
    <source>
        <dbReference type="ARBA" id="ARBA00023163"/>
    </source>
</evidence>
<dbReference type="PANTHER" id="PTHR30118:SF6">
    <property type="entry name" value="HTH-TYPE TRANSCRIPTIONAL REGULATOR LEUO"/>
    <property type="match status" value="1"/>
</dbReference>
<dbReference type="SUPFAM" id="SSF53850">
    <property type="entry name" value="Periplasmic binding protein-like II"/>
    <property type="match status" value="1"/>
</dbReference>
<name>A0A6I2KU25_9BURK</name>
<accession>A0A6I2KU25</accession>
<dbReference type="SUPFAM" id="SSF46785">
    <property type="entry name" value="Winged helix' DNA-binding domain"/>
    <property type="match status" value="1"/>
</dbReference>
<evidence type="ECO:0000313" key="7">
    <source>
        <dbReference type="Proteomes" id="UP000433309"/>
    </source>
</evidence>
<dbReference type="Pfam" id="PF03466">
    <property type="entry name" value="LysR_substrate"/>
    <property type="match status" value="1"/>
</dbReference>
<dbReference type="Pfam" id="PF00126">
    <property type="entry name" value="HTH_1"/>
    <property type="match status" value="1"/>
</dbReference>
<organism evidence="6 7">
    <name type="scientific">Duganella guangzhouensis</name>
    <dbReference type="NCBI Taxonomy" id="2666084"/>
    <lineage>
        <taxon>Bacteria</taxon>
        <taxon>Pseudomonadati</taxon>
        <taxon>Pseudomonadota</taxon>
        <taxon>Betaproteobacteria</taxon>
        <taxon>Burkholderiales</taxon>
        <taxon>Oxalobacteraceae</taxon>
        <taxon>Telluria group</taxon>
        <taxon>Duganella</taxon>
    </lineage>
</organism>
<keyword evidence="3" id="KW-0238">DNA-binding</keyword>
<keyword evidence="4" id="KW-0804">Transcription</keyword>
<evidence type="ECO:0000256" key="2">
    <source>
        <dbReference type="ARBA" id="ARBA00023015"/>
    </source>
</evidence>
<dbReference type="PROSITE" id="PS50931">
    <property type="entry name" value="HTH_LYSR"/>
    <property type="match status" value="1"/>
</dbReference>
<keyword evidence="2" id="KW-0805">Transcription regulation</keyword>
<dbReference type="InterPro" id="IPR050389">
    <property type="entry name" value="LysR-type_TF"/>
</dbReference>
<evidence type="ECO:0000313" key="6">
    <source>
        <dbReference type="EMBL" id="MRW88557.1"/>
    </source>
</evidence>
<dbReference type="InterPro" id="IPR036390">
    <property type="entry name" value="WH_DNA-bd_sf"/>
</dbReference>
<dbReference type="Gene3D" id="1.10.10.10">
    <property type="entry name" value="Winged helix-like DNA-binding domain superfamily/Winged helix DNA-binding domain"/>
    <property type="match status" value="1"/>
</dbReference>
<dbReference type="Gene3D" id="3.40.190.10">
    <property type="entry name" value="Periplasmic binding protein-like II"/>
    <property type="match status" value="2"/>
</dbReference>
<comment type="caution">
    <text evidence="6">The sequence shown here is derived from an EMBL/GenBank/DDBJ whole genome shotgun (WGS) entry which is preliminary data.</text>
</comment>
<protein>
    <submittedName>
        <fullName evidence="6">LysR family transcriptional regulator</fullName>
    </submittedName>
</protein>
<dbReference type="PANTHER" id="PTHR30118">
    <property type="entry name" value="HTH-TYPE TRANSCRIPTIONAL REGULATOR LEUO-RELATED"/>
    <property type="match status" value="1"/>
</dbReference>
<keyword evidence="7" id="KW-1185">Reference proteome</keyword>
<dbReference type="InterPro" id="IPR036388">
    <property type="entry name" value="WH-like_DNA-bd_sf"/>
</dbReference>
<dbReference type="GO" id="GO:0003700">
    <property type="term" value="F:DNA-binding transcription factor activity"/>
    <property type="evidence" value="ECO:0007669"/>
    <property type="project" value="InterPro"/>
</dbReference>
<sequence>MRRHKLDLNLLLSLRELLIEKSVTKAGDNMCVTQSSMSGILARLRDYFGDPLIVAVGRRMELTELGASLVEPVNDLLVRIDATLSVRPGFDPVTSKRHFKIIASDYVATVLMLEVLRAVNAEANGVTIELQHPSEDASERLEAGEVDFIITPQQLSSGKHMSRVMFEDSYSIVVDREHPEIGDTITLEQYFRLRHAMFHQQGVALVENWFAEHHGDQRQIEVITHTFSLLPFAVAGTRLIATMHTRLAQRYLPVLPVKLVRPLFAIPTVIEVLQWHNHRDADLGNQWLRQKIIAAAQSLPPLA</sequence>
<dbReference type="AlphaFoldDB" id="A0A6I2KU25"/>
<dbReference type="InterPro" id="IPR000847">
    <property type="entry name" value="LysR_HTH_N"/>
</dbReference>